<dbReference type="Proteomes" id="UP001151760">
    <property type="component" value="Unassembled WGS sequence"/>
</dbReference>
<gene>
    <name evidence="1" type="ORF">Tco_1131925</name>
</gene>
<evidence type="ECO:0000313" key="1">
    <source>
        <dbReference type="EMBL" id="GJU09529.1"/>
    </source>
</evidence>
<reference evidence="1" key="2">
    <citation type="submission" date="2022-01" db="EMBL/GenBank/DDBJ databases">
        <authorList>
            <person name="Yamashiro T."/>
            <person name="Shiraishi A."/>
            <person name="Satake H."/>
            <person name="Nakayama K."/>
        </authorList>
    </citation>
    <scope>NUCLEOTIDE SEQUENCE</scope>
</reference>
<keyword evidence="2" id="KW-1185">Reference proteome</keyword>
<proteinExistence type="predicted"/>
<evidence type="ECO:0008006" key="3">
    <source>
        <dbReference type="Google" id="ProtNLM"/>
    </source>
</evidence>
<accession>A0ABQ5JB28</accession>
<sequence length="141" mass="15822">MAGLLFNKCKGDRVRVLLGEGHMARQCTQPKRPRSSAWFKENMLLVQAQESGQELDEEQLAFLADPGIPNDCDDISSAKAVLMANLSSYSSDVLSKVPHFEISQNYMANQSVQEIQYFEQTPIVDYLDNEITSDSNIIPYS</sequence>
<dbReference type="EMBL" id="BQNB010021736">
    <property type="protein sequence ID" value="GJU09529.1"/>
    <property type="molecule type" value="Genomic_DNA"/>
</dbReference>
<protein>
    <recommendedName>
        <fullName evidence="3">Retrovirus-related Pol polyprotein from transposon TNT 1-94</fullName>
    </recommendedName>
</protein>
<comment type="caution">
    <text evidence="1">The sequence shown here is derived from an EMBL/GenBank/DDBJ whole genome shotgun (WGS) entry which is preliminary data.</text>
</comment>
<evidence type="ECO:0000313" key="2">
    <source>
        <dbReference type="Proteomes" id="UP001151760"/>
    </source>
</evidence>
<organism evidence="1 2">
    <name type="scientific">Tanacetum coccineum</name>
    <dbReference type="NCBI Taxonomy" id="301880"/>
    <lineage>
        <taxon>Eukaryota</taxon>
        <taxon>Viridiplantae</taxon>
        <taxon>Streptophyta</taxon>
        <taxon>Embryophyta</taxon>
        <taxon>Tracheophyta</taxon>
        <taxon>Spermatophyta</taxon>
        <taxon>Magnoliopsida</taxon>
        <taxon>eudicotyledons</taxon>
        <taxon>Gunneridae</taxon>
        <taxon>Pentapetalae</taxon>
        <taxon>asterids</taxon>
        <taxon>campanulids</taxon>
        <taxon>Asterales</taxon>
        <taxon>Asteraceae</taxon>
        <taxon>Asteroideae</taxon>
        <taxon>Anthemideae</taxon>
        <taxon>Anthemidinae</taxon>
        <taxon>Tanacetum</taxon>
    </lineage>
</organism>
<name>A0ABQ5JB28_9ASTR</name>
<reference evidence="1" key="1">
    <citation type="journal article" date="2022" name="Int. J. Mol. Sci.">
        <title>Draft Genome of Tanacetum Coccineum: Genomic Comparison of Closely Related Tanacetum-Family Plants.</title>
        <authorList>
            <person name="Yamashiro T."/>
            <person name="Shiraishi A."/>
            <person name="Nakayama K."/>
            <person name="Satake H."/>
        </authorList>
    </citation>
    <scope>NUCLEOTIDE SEQUENCE</scope>
</reference>